<dbReference type="GO" id="GO:0008967">
    <property type="term" value="F:phosphoglycolate phosphatase activity"/>
    <property type="evidence" value="ECO:0007669"/>
    <property type="project" value="TreeGrafter"/>
</dbReference>
<dbReference type="Proteomes" id="UP000011682">
    <property type="component" value="Unassembled WGS sequence"/>
</dbReference>
<dbReference type="InterPro" id="IPR023198">
    <property type="entry name" value="PGP-like_dom2"/>
</dbReference>
<keyword evidence="2" id="KW-1185">Reference proteome</keyword>
<dbReference type="InterPro" id="IPR023214">
    <property type="entry name" value="HAD_sf"/>
</dbReference>
<sequence>MGVTRMVTDVVFDFDGTLVDSRALVLRLYNEIARRRGFSLLTASNLEEMRGLPLLERGRRLGVSPFHVPGLVGEFLQNYRKELSGLGFYEGIPELLSELRARGLRVSILSSNEESNIRDVLRRHGVEDWVAGIQGGSRVFGKARPLRALMKRRGLSREQLVYVGDERRDVEACRQVGVRMIAVSWGFDSLSALRDANAEVIVDSPVRILDHLERAPSP</sequence>
<accession>S9PJ52</accession>
<reference evidence="1" key="1">
    <citation type="submission" date="2013-05" db="EMBL/GenBank/DDBJ databases">
        <title>Genome assembly of Cystobacter fuscus DSM 2262.</title>
        <authorList>
            <person name="Sharma G."/>
            <person name="Khatri I."/>
            <person name="Kaur C."/>
            <person name="Mayilraj S."/>
            <person name="Subramanian S."/>
        </authorList>
    </citation>
    <scope>NUCLEOTIDE SEQUENCE [LARGE SCALE GENOMIC DNA]</scope>
    <source>
        <strain evidence="1">DSM 2262</strain>
    </source>
</reference>
<dbReference type="PANTHER" id="PTHR43434">
    <property type="entry name" value="PHOSPHOGLYCOLATE PHOSPHATASE"/>
    <property type="match status" value="1"/>
</dbReference>
<proteinExistence type="predicted"/>
<dbReference type="SFLD" id="SFLDG01129">
    <property type="entry name" value="C1.5:_HAD__Beta-PGM__Phosphata"/>
    <property type="match status" value="1"/>
</dbReference>
<dbReference type="InterPro" id="IPR036412">
    <property type="entry name" value="HAD-like_sf"/>
</dbReference>
<dbReference type="GO" id="GO:0005829">
    <property type="term" value="C:cytosol"/>
    <property type="evidence" value="ECO:0007669"/>
    <property type="project" value="TreeGrafter"/>
</dbReference>
<organism evidence="1 2">
    <name type="scientific">Cystobacter fuscus (strain ATCC 25194 / DSM 2262 / NBRC 100088 / M29)</name>
    <dbReference type="NCBI Taxonomy" id="1242864"/>
    <lineage>
        <taxon>Bacteria</taxon>
        <taxon>Pseudomonadati</taxon>
        <taxon>Myxococcota</taxon>
        <taxon>Myxococcia</taxon>
        <taxon>Myxococcales</taxon>
        <taxon>Cystobacterineae</taxon>
        <taxon>Archangiaceae</taxon>
        <taxon>Cystobacter</taxon>
    </lineage>
</organism>
<dbReference type="EMBL" id="ANAH02000004">
    <property type="protein sequence ID" value="EPX64330.1"/>
    <property type="molecule type" value="Genomic_DNA"/>
</dbReference>
<keyword evidence="1" id="KW-0378">Hydrolase</keyword>
<protein>
    <submittedName>
        <fullName evidence="1">HYDROLASE PHOSPHATASE PROTEIN</fullName>
    </submittedName>
</protein>
<dbReference type="PRINTS" id="PR00413">
    <property type="entry name" value="HADHALOGNASE"/>
</dbReference>
<dbReference type="AlphaFoldDB" id="S9PJ52"/>
<dbReference type="Gene3D" id="1.10.150.240">
    <property type="entry name" value="Putative phosphatase, domain 2"/>
    <property type="match status" value="1"/>
</dbReference>
<gene>
    <name evidence="1" type="ORF">D187_005464</name>
</gene>
<dbReference type="eggNOG" id="COG0546">
    <property type="taxonomic scope" value="Bacteria"/>
</dbReference>
<dbReference type="InterPro" id="IPR050155">
    <property type="entry name" value="HAD-like_hydrolase_sf"/>
</dbReference>
<dbReference type="SUPFAM" id="SSF56784">
    <property type="entry name" value="HAD-like"/>
    <property type="match status" value="1"/>
</dbReference>
<evidence type="ECO:0000313" key="1">
    <source>
        <dbReference type="EMBL" id="EPX64330.1"/>
    </source>
</evidence>
<dbReference type="SFLD" id="SFLDS00003">
    <property type="entry name" value="Haloacid_Dehalogenase"/>
    <property type="match status" value="1"/>
</dbReference>
<comment type="caution">
    <text evidence="1">The sequence shown here is derived from an EMBL/GenBank/DDBJ whole genome shotgun (WGS) entry which is preliminary data.</text>
</comment>
<name>S9PJ52_CYSF2</name>
<dbReference type="RefSeq" id="WP_020917833.1">
    <property type="nucleotide sequence ID" value="NZ_ANAH02000004.1"/>
</dbReference>
<dbReference type="GO" id="GO:0006281">
    <property type="term" value="P:DNA repair"/>
    <property type="evidence" value="ECO:0007669"/>
    <property type="project" value="TreeGrafter"/>
</dbReference>
<dbReference type="PANTHER" id="PTHR43434:SF13">
    <property type="entry name" value="PHOSPHOGLYCOLATE PHOSPHATASE"/>
    <property type="match status" value="1"/>
</dbReference>
<dbReference type="Gene3D" id="3.40.50.1000">
    <property type="entry name" value="HAD superfamily/HAD-like"/>
    <property type="match status" value="1"/>
</dbReference>
<evidence type="ECO:0000313" key="2">
    <source>
        <dbReference type="Proteomes" id="UP000011682"/>
    </source>
</evidence>
<dbReference type="InterPro" id="IPR041492">
    <property type="entry name" value="HAD_2"/>
</dbReference>
<dbReference type="Pfam" id="PF13419">
    <property type="entry name" value="HAD_2"/>
    <property type="match status" value="1"/>
</dbReference>
<dbReference type="InterPro" id="IPR006439">
    <property type="entry name" value="HAD-SF_hydro_IA"/>
</dbReference>